<name>A0A177TK78_9BASI</name>
<feature type="compositionally biased region" description="Low complexity" evidence="1">
    <location>
        <begin position="17"/>
        <end position="34"/>
    </location>
</feature>
<feature type="compositionally biased region" description="Polar residues" evidence="1">
    <location>
        <begin position="588"/>
        <end position="597"/>
    </location>
</feature>
<feature type="region of interest" description="Disordered" evidence="1">
    <location>
        <begin position="642"/>
        <end position="728"/>
    </location>
</feature>
<feature type="compositionally biased region" description="Polar residues" evidence="1">
    <location>
        <begin position="510"/>
        <end position="531"/>
    </location>
</feature>
<proteinExistence type="predicted"/>
<dbReference type="EMBL" id="LWDF02000093">
    <property type="protein sequence ID" value="KAE8257858.1"/>
    <property type="molecule type" value="Genomic_DNA"/>
</dbReference>
<evidence type="ECO:0000256" key="1">
    <source>
        <dbReference type="SAM" id="MobiDB-lite"/>
    </source>
</evidence>
<gene>
    <name evidence="2" type="ORF">A4X13_0g2079</name>
</gene>
<feature type="region of interest" description="Disordered" evidence="1">
    <location>
        <begin position="311"/>
        <end position="378"/>
    </location>
</feature>
<organism evidence="2 3">
    <name type="scientific">Tilletia indica</name>
    <dbReference type="NCBI Taxonomy" id="43049"/>
    <lineage>
        <taxon>Eukaryota</taxon>
        <taxon>Fungi</taxon>
        <taxon>Dikarya</taxon>
        <taxon>Basidiomycota</taxon>
        <taxon>Ustilaginomycotina</taxon>
        <taxon>Exobasidiomycetes</taxon>
        <taxon>Tilletiales</taxon>
        <taxon>Tilletiaceae</taxon>
        <taxon>Tilletia</taxon>
    </lineage>
</organism>
<evidence type="ECO:0000313" key="2">
    <source>
        <dbReference type="EMBL" id="KAE8257858.1"/>
    </source>
</evidence>
<feature type="compositionally biased region" description="Acidic residues" evidence="1">
    <location>
        <begin position="1"/>
        <end position="12"/>
    </location>
</feature>
<feature type="region of interest" description="Disordered" evidence="1">
    <location>
        <begin position="1"/>
        <end position="56"/>
    </location>
</feature>
<sequence>MFYSDDEIEDSNDGLTSGSNVGSSGGSFEEVGVSLASPAGPNRKSAEDEDELEDPRHESATLALDVVIFYNQAKRSKTGAGAPTKKSAPERVIVEIFRLDSFGAFKQRVCIELQRFAKQRGYDVGTVVYKDIRMNAKIPKGQSKWKIPMAVDSSVRFSLFQDDLLASPDRLGVAKIELQELASNEPEQIAAPVASTSAKKASKRKAHPSTPPQPTMTKKAKKLVEDEKQQADIYLKKAEAIEEIERENPCKRGTCSNNRGACIEDNSGHHYPLTMEIKSRWAAAIVYDAASAKECPSTLVTYVYKNADRLRAQNRAPEPATPRRASPRRSSPRRSSSSRSDVTILLATPNRSSSLNRKRNSGIDKKTASPGPPKLKQSLALPLQHGPFMHISAAAQRLGSPQSTTRTLEEAGFTRMGQLAIAYQNNFELFAMQTKLTAGTLADIEELLAYWAQAKTAEHSDTQRTPTHAQPATDLGRTGSIGAAAPTHQPLNNPQAYQPQPLQAQPAPSFQYSATTPGRGWISQSPQSTSRLAPHSYNQSSQSYNYPHPQEIQAHASSYQTQYPAYTNVSALNQAQVLPYQQTNLSQQAALSPSSVPQGAGEPKHSGRSAAFTTDWRPKLPPLQELGRLSHFSPLQECRPFSPYDNIGGSSDASFQRDHQSQHHSEYRSTSHPHQPLPDASFRRDDQSQPYDGYESAPHPHQPLKHDYNQHDYTQQPEGGSQFYNDYE</sequence>
<feature type="region of interest" description="Disordered" evidence="1">
    <location>
        <begin position="588"/>
        <end position="622"/>
    </location>
</feature>
<feature type="region of interest" description="Disordered" evidence="1">
    <location>
        <begin position="457"/>
        <end position="546"/>
    </location>
</feature>
<keyword evidence="3" id="KW-1185">Reference proteome</keyword>
<dbReference type="AlphaFoldDB" id="A0A177TK78"/>
<reference evidence="2" key="1">
    <citation type="submission" date="2016-04" db="EMBL/GenBank/DDBJ databases">
        <authorList>
            <person name="Nguyen H.D."/>
            <person name="Samba Siva P."/>
            <person name="Cullis J."/>
            <person name="Levesque C.A."/>
            <person name="Hambleton S."/>
        </authorList>
    </citation>
    <scope>NUCLEOTIDE SEQUENCE</scope>
    <source>
        <strain evidence="2">DAOMC 236416</strain>
    </source>
</reference>
<protein>
    <submittedName>
        <fullName evidence="2">Uncharacterized protein</fullName>
    </submittedName>
</protein>
<feature type="compositionally biased region" description="Polar residues" evidence="1">
    <location>
        <begin position="711"/>
        <end position="728"/>
    </location>
</feature>
<accession>A0A177TK78</accession>
<feature type="compositionally biased region" description="Low complexity" evidence="1">
    <location>
        <begin position="489"/>
        <end position="508"/>
    </location>
</feature>
<feature type="compositionally biased region" description="Low complexity" evidence="1">
    <location>
        <begin position="315"/>
        <end position="324"/>
    </location>
</feature>
<reference evidence="2" key="2">
    <citation type="journal article" date="2019" name="IMA Fungus">
        <title>Genome sequencing and comparison of five Tilletia species to identify candidate genes for the detection of regulated species infecting wheat.</title>
        <authorList>
            <person name="Nguyen H.D.T."/>
            <person name="Sultana T."/>
            <person name="Kesanakurti P."/>
            <person name="Hambleton S."/>
        </authorList>
    </citation>
    <scope>NUCLEOTIDE SEQUENCE</scope>
    <source>
        <strain evidence="2">DAOMC 236416</strain>
    </source>
</reference>
<evidence type="ECO:0000313" key="3">
    <source>
        <dbReference type="Proteomes" id="UP000077521"/>
    </source>
</evidence>
<feature type="compositionally biased region" description="Low complexity" evidence="1">
    <location>
        <begin position="536"/>
        <end position="546"/>
    </location>
</feature>
<feature type="compositionally biased region" description="Low complexity" evidence="1">
    <location>
        <begin position="190"/>
        <end position="199"/>
    </location>
</feature>
<feature type="region of interest" description="Disordered" evidence="1">
    <location>
        <begin position="187"/>
        <end position="219"/>
    </location>
</feature>
<dbReference type="Proteomes" id="UP000077521">
    <property type="component" value="Unassembled WGS sequence"/>
</dbReference>
<feature type="compositionally biased region" description="Basic and acidic residues" evidence="1">
    <location>
        <begin position="655"/>
        <end position="669"/>
    </location>
</feature>
<comment type="caution">
    <text evidence="2">The sequence shown here is derived from an EMBL/GenBank/DDBJ whole genome shotgun (WGS) entry which is preliminary data.</text>
</comment>